<feature type="domain" description="Disease resistance protein At4g27190-like leucine-rich repeats" evidence="2">
    <location>
        <begin position="348"/>
        <end position="462"/>
    </location>
</feature>
<dbReference type="InterPro" id="IPR057135">
    <property type="entry name" value="At4g27190-like_LRR"/>
</dbReference>
<feature type="domain" description="Disease resistance protein At4g27190-like leucine-rich repeats" evidence="2">
    <location>
        <begin position="52"/>
        <end position="181"/>
    </location>
</feature>
<dbReference type="PANTHER" id="PTHR33463">
    <property type="entry name" value="NB-ARC DOMAIN-CONTAINING PROTEIN-RELATED"/>
    <property type="match status" value="1"/>
</dbReference>
<reference evidence="4" key="1">
    <citation type="journal article" date="2019" name="Gigascience">
        <title>De novo genome assembly of the endangered Acer yangbiense, a plant species with extremely small populations endemic to Yunnan Province, China.</title>
        <authorList>
            <person name="Yang J."/>
            <person name="Wariss H.M."/>
            <person name="Tao L."/>
            <person name="Zhang R."/>
            <person name="Yun Q."/>
            <person name="Hollingsworth P."/>
            <person name="Dao Z."/>
            <person name="Luo G."/>
            <person name="Guo H."/>
            <person name="Ma Y."/>
            <person name="Sun W."/>
        </authorList>
    </citation>
    <scope>NUCLEOTIDE SEQUENCE [LARGE SCALE GENOMIC DNA]</scope>
    <source>
        <strain evidence="4">cv. Malutang</strain>
    </source>
</reference>
<feature type="domain" description="Disease resistance protein At4g27190-like leucine-rich repeats" evidence="2">
    <location>
        <begin position="217"/>
        <end position="347"/>
    </location>
</feature>
<evidence type="ECO:0000313" key="4">
    <source>
        <dbReference type="Proteomes" id="UP000323000"/>
    </source>
</evidence>
<dbReference type="EMBL" id="VAHF01000007">
    <property type="protein sequence ID" value="TXG59143.1"/>
    <property type="molecule type" value="Genomic_DNA"/>
</dbReference>
<accession>A0A5C7HPX8</accession>
<dbReference type="InterPro" id="IPR050905">
    <property type="entry name" value="Plant_NBS-LRR"/>
</dbReference>
<dbReference type="InterPro" id="IPR011047">
    <property type="entry name" value="Quinoprotein_ADH-like_sf"/>
</dbReference>
<dbReference type="PANTHER" id="PTHR33463:SF145">
    <property type="entry name" value="NB-ARC DOMAIN-CONTAINING PROTEIN"/>
    <property type="match status" value="1"/>
</dbReference>
<keyword evidence="4" id="KW-1185">Reference proteome</keyword>
<keyword evidence="1" id="KW-0611">Plant defense</keyword>
<dbReference type="Proteomes" id="UP000323000">
    <property type="component" value="Chromosome 7"/>
</dbReference>
<evidence type="ECO:0000313" key="3">
    <source>
        <dbReference type="EMBL" id="TXG59143.1"/>
    </source>
</evidence>
<dbReference type="SUPFAM" id="SSF50998">
    <property type="entry name" value="Quinoprotein alcohol dehydrogenase-like"/>
    <property type="match status" value="1"/>
</dbReference>
<proteinExistence type="predicted"/>
<dbReference type="Gene3D" id="2.140.10.10">
    <property type="entry name" value="Quinoprotein alcohol dehydrogenase-like superfamily"/>
    <property type="match status" value="1"/>
</dbReference>
<dbReference type="Gene3D" id="3.80.10.10">
    <property type="entry name" value="Ribonuclease Inhibitor"/>
    <property type="match status" value="6"/>
</dbReference>
<dbReference type="InterPro" id="IPR032675">
    <property type="entry name" value="LRR_dom_sf"/>
</dbReference>
<dbReference type="Pfam" id="PF23247">
    <property type="entry name" value="LRR_RPS2"/>
    <property type="match status" value="6"/>
</dbReference>
<protein>
    <recommendedName>
        <fullName evidence="2">Disease resistance protein At4g27190-like leucine-rich repeats domain-containing protein</fullName>
    </recommendedName>
</protein>
<feature type="domain" description="Disease resistance protein At4g27190-like leucine-rich repeats" evidence="2">
    <location>
        <begin position="650"/>
        <end position="797"/>
    </location>
</feature>
<feature type="domain" description="Disease resistance protein At4g27190-like leucine-rich repeats" evidence="2">
    <location>
        <begin position="491"/>
        <end position="553"/>
    </location>
</feature>
<comment type="caution">
    <text evidence="3">The sequence shown here is derived from an EMBL/GenBank/DDBJ whole genome shotgun (WGS) entry which is preliminary data.</text>
</comment>
<name>A0A5C7HPX8_9ROSI</name>
<sequence>MYDFLKNHRIQRLVNEKPRLQILPGCCSIYWPNNTLGNNNPQLLVRILDLKFLHIKKMDNMRKIWCHQHIIMDSFSKIDFFQVYDCHKLLNIFPSNMLGRLQKLEKLFIQRCNSLELIFEELNTTGRDVETVPRVLVFPQLTWLRLSDLPSLRSFYLGLYISEWPKLNKLSMWRCNKVEILTSEHSSFEKSHGGSQPENSIQEQLFIVDKVAFPKIEHLALEWNWIVKEILHRNFSKYSCNIKVVELIRASKQSGICPCCFLCTLTNLERLDVYHGFFGEIFACEELDCKKKHADTPSKLSQLRLANLADSLHQCEEDSLLCKVFRNLTSLEVLKCHTLKNLVPSFVSFQNLKKLEVSRCDGLVNLMEVSVAKNLGQLTRLKINECKMIEEIIMHGVDEVENRMIFYQLEYLELHSLPKLTSFCSGNCNIEFPSLQQIVMRQCPTMEIFSQGVLSTPKLQRLQTAEVYDEGSWAGSLNTTIQKLFKDMVGFRCIENFTISDFPHLKEVWREKILVRNLKSLVMDDKCCSLRYIFTSSVALSLVQLQKLQIKNCVILEVIEVIEEETVTNNLFPNLYELKLINLPELESFCNFAGNAIELPSLTHLLIENCPNIQTFVSNFTGEDMSTTKDKRLTDIQPLFDEKIRLSNLKLLRLDKMDKLREIWHHQLSLNSFSKLDSLGLYNCHNVLNVFPSNMFGRLQKLKWTVIKNCSSLYEIFELQASSCGKTQAITAAQLEKLVLHDLPKLKHIWDVDSQGLLTCQNLISIEVIDCGSLKSVFPASVGRNLLRLEQLWIENCCMVEEIFAKEEQVDEAVPRFPRLTFLRLAELPRLQSFYPRVHISEWPVLKNLHVWKCDRIEIFVSNVLRFQVNQGESQQEKPMEQPLLLLDKVPFNNLESLTLDWKWIEKESLHEKLPMYSCKLKVLTFVGFHNEANICVSCFLHKLPDLERLQARQGFFKEIFSFKGFGCEEKHVEAPSKLSILWLFDVFDTLHLWEENSLSGKVFQNLRILEVIKCGNLKCLVPSSASFKNLKTLKVSKCNGLLNLVAAPTAKSMMQLTKLSVSECERIEEIIIHEGDEVEDIIIFKKLSCLELQCLPSLTSFYSGNYITEFPSLEQLVVRECPNMKTFSRGVLRAPRLYGLQITETAEGKGYWKGNLNTTVEHLFTEEAGPGSIGGGTWRAATGEKRIYTNIVNSAGKYFSLKPSNKTTTSCGWVAIDVRNGKIIWSIADPSNALAFGPLTLANGVLFAGSTHGKGPIYAMNAKTGKVL</sequence>
<dbReference type="SUPFAM" id="SSF52047">
    <property type="entry name" value="RNI-like"/>
    <property type="match status" value="4"/>
</dbReference>
<dbReference type="OrthoDB" id="996754at2759"/>
<dbReference type="AlphaFoldDB" id="A0A5C7HPX8"/>
<gene>
    <name evidence="3" type="ORF">EZV62_016972</name>
</gene>
<feature type="domain" description="Disease resistance protein At4g27190-like leucine-rich repeats" evidence="2">
    <location>
        <begin position="1026"/>
        <end position="1127"/>
    </location>
</feature>
<evidence type="ECO:0000259" key="2">
    <source>
        <dbReference type="Pfam" id="PF23247"/>
    </source>
</evidence>
<organism evidence="3 4">
    <name type="scientific">Acer yangbiense</name>
    <dbReference type="NCBI Taxonomy" id="1000413"/>
    <lineage>
        <taxon>Eukaryota</taxon>
        <taxon>Viridiplantae</taxon>
        <taxon>Streptophyta</taxon>
        <taxon>Embryophyta</taxon>
        <taxon>Tracheophyta</taxon>
        <taxon>Spermatophyta</taxon>
        <taxon>Magnoliopsida</taxon>
        <taxon>eudicotyledons</taxon>
        <taxon>Gunneridae</taxon>
        <taxon>Pentapetalae</taxon>
        <taxon>rosids</taxon>
        <taxon>malvids</taxon>
        <taxon>Sapindales</taxon>
        <taxon>Sapindaceae</taxon>
        <taxon>Hippocastanoideae</taxon>
        <taxon>Acereae</taxon>
        <taxon>Acer</taxon>
    </lineage>
</organism>
<evidence type="ECO:0000256" key="1">
    <source>
        <dbReference type="ARBA" id="ARBA00022821"/>
    </source>
</evidence>